<protein>
    <submittedName>
        <fullName evidence="1">Uncharacterized protein</fullName>
    </submittedName>
</protein>
<proteinExistence type="predicted"/>
<gene>
    <name evidence="1" type="ORF">BpHYR1_010045</name>
</gene>
<dbReference type="Proteomes" id="UP000276133">
    <property type="component" value="Unassembled WGS sequence"/>
</dbReference>
<dbReference type="AlphaFoldDB" id="A0A3M7R8R3"/>
<reference evidence="1 2" key="1">
    <citation type="journal article" date="2018" name="Sci. Rep.">
        <title>Genomic signatures of local adaptation to the degree of environmental predictability in rotifers.</title>
        <authorList>
            <person name="Franch-Gras L."/>
            <person name="Hahn C."/>
            <person name="Garcia-Roger E.M."/>
            <person name="Carmona M.J."/>
            <person name="Serra M."/>
            <person name="Gomez A."/>
        </authorList>
    </citation>
    <scope>NUCLEOTIDE SEQUENCE [LARGE SCALE GENOMIC DNA]</scope>
    <source>
        <strain evidence="1">HYR1</strain>
    </source>
</reference>
<accession>A0A3M7R8R3</accession>
<dbReference type="EMBL" id="REGN01003930">
    <property type="protein sequence ID" value="RNA20023.1"/>
    <property type="molecule type" value="Genomic_DNA"/>
</dbReference>
<evidence type="ECO:0000313" key="1">
    <source>
        <dbReference type="EMBL" id="RNA20023.1"/>
    </source>
</evidence>
<name>A0A3M7R8R3_BRAPC</name>
<sequence>MSTKNTTIMEKNLLSFTFTNNSCPPHRQQYIPLLQPDKPIYNFGACNRHHLAHSCVLVSEAVISIIQSVIFVFEQANTASRLLKMDVNTCISYRNKKSKNNI</sequence>
<organism evidence="1 2">
    <name type="scientific">Brachionus plicatilis</name>
    <name type="common">Marine rotifer</name>
    <name type="synonym">Brachionus muelleri</name>
    <dbReference type="NCBI Taxonomy" id="10195"/>
    <lineage>
        <taxon>Eukaryota</taxon>
        <taxon>Metazoa</taxon>
        <taxon>Spiralia</taxon>
        <taxon>Gnathifera</taxon>
        <taxon>Rotifera</taxon>
        <taxon>Eurotatoria</taxon>
        <taxon>Monogononta</taxon>
        <taxon>Pseudotrocha</taxon>
        <taxon>Ploima</taxon>
        <taxon>Brachionidae</taxon>
        <taxon>Brachionus</taxon>
    </lineage>
</organism>
<evidence type="ECO:0000313" key="2">
    <source>
        <dbReference type="Proteomes" id="UP000276133"/>
    </source>
</evidence>
<comment type="caution">
    <text evidence="1">The sequence shown here is derived from an EMBL/GenBank/DDBJ whole genome shotgun (WGS) entry which is preliminary data.</text>
</comment>
<keyword evidence="2" id="KW-1185">Reference proteome</keyword>